<proteinExistence type="predicted"/>
<protein>
    <submittedName>
        <fullName evidence="1">Uncharacterized protein</fullName>
    </submittedName>
</protein>
<evidence type="ECO:0000313" key="2">
    <source>
        <dbReference type="Proteomes" id="UP001201812"/>
    </source>
</evidence>
<keyword evidence="2" id="KW-1185">Reference proteome</keyword>
<comment type="caution">
    <text evidence="1">The sequence shown here is derived from an EMBL/GenBank/DDBJ whole genome shotgun (WGS) entry which is preliminary data.</text>
</comment>
<evidence type="ECO:0000313" key="1">
    <source>
        <dbReference type="EMBL" id="KAI1709977.1"/>
    </source>
</evidence>
<dbReference type="Proteomes" id="UP001201812">
    <property type="component" value="Unassembled WGS sequence"/>
</dbReference>
<gene>
    <name evidence="1" type="ORF">DdX_10989</name>
</gene>
<reference evidence="1" key="1">
    <citation type="submission" date="2022-01" db="EMBL/GenBank/DDBJ databases">
        <title>Genome Sequence Resource for Two Populations of Ditylenchus destructor, the Migratory Endoparasitic Phytonematode.</title>
        <authorList>
            <person name="Zhang H."/>
            <person name="Lin R."/>
            <person name="Xie B."/>
        </authorList>
    </citation>
    <scope>NUCLEOTIDE SEQUENCE</scope>
    <source>
        <strain evidence="1">BazhouSP</strain>
    </source>
</reference>
<dbReference type="AlphaFoldDB" id="A0AAD4R4Z5"/>
<dbReference type="EMBL" id="JAKKPZ010000028">
    <property type="protein sequence ID" value="KAI1709977.1"/>
    <property type="molecule type" value="Genomic_DNA"/>
</dbReference>
<organism evidence="1 2">
    <name type="scientific">Ditylenchus destructor</name>
    <dbReference type="NCBI Taxonomy" id="166010"/>
    <lineage>
        <taxon>Eukaryota</taxon>
        <taxon>Metazoa</taxon>
        <taxon>Ecdysozoa</taxon>
        <taxon>Nematoda</taxon>
        <taxon>Chromadorea</taxon>
        <taxon>Rhabditida</taxon>
        <taxon>Tylenchina</taxon>
        <taxon>Tylenchomorpha</taxon>
        <taxon>Sphaerularioidea</taxon>
        <taxon>Anguinidae</taxon>
        <taxon>Anguininae</taxon>
        <taxon>Ditylenchus</taxon>
    </lineage>
</organism>
<accession>A0AAD4R4Z5</accession>
<sequence>MNENAKPIPIRINNRQKSLYPSFPLDLTKERAASQEINFPLPIDVTSEEFVNWVVFSKLVSPMKERLEQLGKPSKSKKNGAGNKINVRLQIFVYQSCSPGTVGKSCDYCAPNPYVNIVDVVSDSLASDSDTAKRDQEIGVSNLEPETKQGRRLLLFTQTKIQGIKKRREAQDVGFINITMNVHSSEKLWFTVGFDHKSPTVTYFIDLGRDLWQIQSKMLLLRTNPVQKYGVDWLPRPTDVTSDNDPFYVEFRAMATKRAAEENKYLVGKFREIYREGAK</sequence>
<name>A0AAD4R4Z5_9BILA</name>